<reference evidence="2 3" key="1">
    <citation type="submission" date="2020-07" db="EMBL/GenBank/DDBJ databases">
        <title>Sequencing the genomes of 1000 actinobacteria strains.</title>
        <authorList>
            <person name="Klenk H.-P."/>
        </authorList>
    </citation>
    <scope>NUCLEOTIDE SEQUENCE [LARGE SCALE GENOMIC DNA]</scope>
    <source>
        <strain evidence="2 3">DSM 23871</strain>
    </source>
</reference>
<dbReference type="Proteomes" id="UP000589620">
    <property type="component" value="Unassembled WGS sequence"/>
</dbReference>
<dbReference type="InterPro" id="IPR029068">
    <property type="entry name" value="Glyas_Bleomycin-R_OHBP_Dase"/>
</dbReference>
<protein>
    <recommendedName>
        <fullName evidence="1">VOC domain-containing protein</fullName>
    </recommendedName>
</protein>
<name>A0A852SV77_9MICO</name>
<evidence type="ECO:0000313" key="3">
    <source>
        <dbReference type="Proteomes" id="UP000589620"/>
    </source>
</evidence>
<accession>A0A852SV77</accession>
<dbReference type="CDD" id="cd07247">
    <property type="entry name" value="SgaA_N_like"/>
    <property type="match status" value="2"/>
</dbReference>
<feature type="domain" description="VOC" evidence="1">
    <location>
        <begin position="11"/>
        <end position="124"/>
    </location>
</feature>
<dbReference type="SUPFAM" id="SSF54593">
    <property type="entry name" value="Glyoxalase/Bleomycin resistance protein/Dihydroxybiphenyl dioxygenase"/>
    <property type="match status" value="2"/>
</dbReference>
<dbReference type="PANTHER" id="PTHR33993:SF14">
    <property type="entry name" value="GB|AAF24581.1"/>
    <property type="match status" value="1"/>
</dbReference>
<proteinExistence type="predicted"/>
<dbReference type="PANTHER" id="PTHR33993">
    <property type="entry name" value="GLYOXALASE-RELATED"/>
    <property type="match status" value="1"/>
</dbReference>
<dbReference type="Pfam" id="PF00903">
    <property type="entry name" value="Glyoxalase"/>
    <property type="match status" value="2"/>
</dbReference>
<comment type="caution">
    <text evidence="2">The sequence shown here is derived from an EMBL/GenBank/DDBJ whole genome shotgun (WGS) entry which is preliminary data.</text>
</comment>
<dbReference type="AlphaFoldDB" id="A0A852SV77"/>
<dbReference type="EMBL" id="JACCBJ010000001">
    <property type="protein sequence ID" value="NYD72978.1"/>
    <property type="molecule type" value="Genomic_DNA"/>
</dbReference>
<dbReference type="Gene3D" id="3.10.180.10">
    <property type="entry name" value="2,3-Dihydroxybiphenyl 1,2-Dioxygenase, domain 1"/>
    <property type="match status" value="2"/>
</dbReference>
<dbReference type="RefSeq" id="WP_179454382.1">
    <property type="nucleotide sequence ID" value="NZ_BAAAPX010000001.1"/>
</dbReference>
<gene>
    <name evidence="2" type="ORF">BJ963_000497</name>
</gene>
<sequence length="255" mass="26920">MPIEDVFPQGTPVWVDLQSPDQPAAATYYRSLFGWDVSAPSAESGGFSLARTRGVPVAALGPLPSDDVPTMWTVYFSVDDLTAAAETVTTAGGTVLLEPGEPVAGIRLAIVSDPAGAVFGLWQRKEQGDPWLRDEPGAVDWLELVAADPASTFPFYESVLGVGISEMRVGDEPYGLFDVGETSVAGAYRSDGAEPAHWLVYFNVADLDAAIVRATELGGTLRTEPLSAPGVGRWAEIVDPQGAGFALLEPEPEPS</sequence>
<organism evidence="2 3">
    <name type="scientific">Leifsonia soli</name>
    <dbReference type="NCBI Taxonomy" id="582665"/>
    <lineage>
        <taxon>Bacteria</taxon>
        <taxon>Bacillati</taxon>
        <taxon>Actinomycetota</taxon>
        <taxon>Actinomycetes</taxon>
        <taxon>Micrococcales</taxon>
        <taxon>Microbacteriaceae</taxon>
        <taxon>Leifsonia</taxon>
    </lineage>
</organism>
<feature type="domain" description="VOC" evidence="1">
    <location>
        <begin position="138"/>
        <end position="250"/>
    </location>
</feature>
<evidence type="ECO:0000259" key="1">
    <source>
        <dbReference type="PROSITE" id="PS51819"/>
    </source>
</evidence>
<dbReference type="InterPro" id="IPR037523">
    <property type="entry name" value="VOC_core"/>
</dbReference>
<dbReference type="InterPro" id="IPR004360">
    <property type="entry name" value="Glyas_Fos-R_dOase_dom"/>
</dbReference>
<evidence type="ECO:0000313" key="2">
    <source>
        <dbReference type="EMBL" id="NYD72978.1"/>
    </source>
</evidence>
<dbReference type="InterPro" id="IPR052164">
    <property type="entry name" value="Anthracycline_SecMetBiosynth"/>
</dbReference>
<keyword evidence="3" id="KW-1185">Reference proteome</keyword>
<dbReference type="PROSITE" id="PS51819">
    <property type="entry name" value="VOC"/>
    <property type="match status" value="2"/>
</dbReference>